<dbReference type="InterPro" id="IPR035417">
    <property type="entry name" value="SSRP1/POB3_N"/>
</dbReference>
<evidence type="ECO:0000256" key="8">
    <source>
        <dbReference type="ARBA" id="ARBA00023242"/>
    </source>
</evidence>
<evidence type="ECO:0000256" key="5">
    <source>
        <dbReference type="ARBA" id="ARBA00023015"/>
    </source>
</evidence>
<reference evidence="12 13" key="1">
    <citation type="journal article" date="2022" name="bioRxiv">
        <title>Genomics of Preaxostyla Flagellates Illuminates Evolutionary Transitions and the Path Towards Mitochondrial Loss.</title>
        <authorList>
            <person name="Novak L.V.F."/>
            <person name="Treitli S.C."/>
            <person name="Pyrih J."/>
            <person name="Halakuc P."/>
            <person name="Pipaliya S.V."/>
            <person name="Vacek V."/>
            <person name="Brzon O."/>
            <person name="Soukal P."/>
            <person name="Eme L."/>
            <person name="Dacks J.B."/>
            <person name="Karnkowska A."/>
            <person name="Elias M."/>
            <person name="Hampl V."/>
        </authorList>
    </citation>
    <scope>NUCLEOTIDE SEQUENCE [LARGE SCALE GENOMIC DNA]</scope>
    <source>
        <strain evidence="12">NAU3</strain>
        <tissue evidence="12">Gut</tissue>
    </source>
</reference>
<comment type="caution">
    <text evidence="12">The sequence shown here is derived from an EMBL/GenBank/DDBJ whole genome shotgun (WGS) entry which is preliminary data.</text>
</comment>
<accession>A0ABQ9Y6H9</accession>
<dbReference type="InterPro" id="IPR048993">
    <property type="entry name" value="SSRP1-like_PH1"/>
</dbReference>
<keyword evidence="7 9" id="KW-0234">DNA repair</keyword>
<dbReference type="Gene3D" id="2.30.29.150">
    <property type="match status" value="1"/>
</dbReference>
<evidence type="ECO:0000313" key="13">
    <source>
        <dbReference type="Proteomes" id="UP001281761"/>
    </source>
</evidence>
<keyword evidence="5 9" id="KW-0805">Transcription regulation</keyword>
<evidence type="ECO:0000259" key="11">
    <source>
        <dbReference type="SMART" id="SM01287"/>
    </source>
</evidence>
<dbReference type="InterPro" id="IPR011993">
    <property type="entry name" value="PH-like_dom_sf"/>
</dbReference>
<dbReference type="SMART" id="SM01287">
    <property type="entry name" value="Rtt106"/>
    <property type="match status" value="1"/>
</dbReference>
<keyword evidence="8 9" id="KW-0539">Nucleus</keyword>
<feature type="region of interest" description="Disordered" evidence="10">
    <location>
        <begin position="437"/>
        <end position="534"/>
    </location>
</feature>
<evidence type="ECO:0000256" key="3">
    <source>
        <dbReference type="ARBA" id="ARBA00022705"/>
    </source>
</evidence>
<feature type="compositionally biased region" description="Basic and acidic residues" evidence="10">
    <location>
        <begin position="498"/>
        <end position="513"/>
    </location>
</feature>
<dbReference type="InterPro" id="IPR050454">
    <property type="entry name" value="RTT106/SSRP1_HistChap/FACT"/>
</dbReference>
<keyword evidence="6 9" id="KW-0804">Transcription</keyword>
<dbReference type="InterPro" id="IPR024954">
    <property type="entry name" value="SSRP1_DD"/>
</dbReference>
<dbReference type="InterPro" id="IPR000969">
    <property type="entry name" value="SSRP1/POB3"/>
</dbReference>
<dbReference type="Gene3D" id="2.30.29.220">
    <property type="entry name" value="Structure-specific recognition protein (SSRP1)"/>
    <property type="match status" value="1"/>
</dbReference>
<feature type="compositionally biased region" description="Acidic residues" evidence="10">
    <location>
        <begin position="485"/>
        <end position="497"/>
    </location>
</feature>
<sequence>MDPSQQKTEVQNIFFAGNRGTFTLDRKDSRFMFTSRDTQKTITLTPSDLQNITWVQTISGNIIKFYTKDNSCQIFTNFPSDFVKPFKIFTENPDNYVPLSILQSDVSGANWGEVRVDDTVAFTHDSKTILEFPAKSINQVEALKNTVTLFFQEPKVSKPNEESLVSIKFYVPGKDGTITRAESLRNEIKSKGHISSAAGERIASFTEIPFDVPRGRLSIEFYRKVMMVHGKTHTHTIEYRNITNIYALPGADQQFAWIMLSFKQPMRQGQTTYDNFVIKNDTHATPMQTTLNLTDEEIEQFGKKLGKTIDATATQTILTLVAAFTGKKIDFPRHFTTDDGRKFVNASHKSSNGQLYFFKKSLVFAPKPPIVVPFSDVIAIDFPRLSSSASSAQTSFDIRATLHVAPGVFEFTTIPRPDYGPIVKYLKEVGVKVKDTAKSNRGETKQAQVDQDDDSSDDEAYGESESGDSGSDESAEENKRLEGAFEADDGEDSEGLADELKSLEKEAPTEKRRTTTQQTPRQRPKMVKDDDDSD</sequence>
<dbReference type="SUPFAM" id="SSF50729">
    <property type="entry name" value="PH domain-like"/>
    <property type="match status" value="1"/>
</dbReference>
<keyword evidence="2 9" id="KW-0158">Chromosome</keyword>
<proteinExistence type="inferred from homology"/>
<dbReference type="InterPro" id="IPR013719">
    <property type="entry name" value="RTT106/SPT16-like_middle_dom"/>
</dbReference>
<dbReference type="Pfam" id="PF03531">
    <property type="entry name" value="SSrecog"/>
    <property type="match status" value="1"/>
</dbReference>
<evidence type="ECO:0000256" key="6">
    <source>
        <dbReference type="ARBA" id="ARBA00023163"/>
    </source>
</evidence>
<evidence type="ECO:0000256" key="10">
    <source>
        <dbReference type="SAM" id="MobiDB-lite"/>
    </source>
</evidence>
<feature type="domain" description="Histone chaperone RTT106/FACT complex subunit SPT16-like middle" evidence="11">
    <location>
        <begin position="324"/>
        <end position="436"/>
    </location>
</feature>
<protein>
    <recommendedName>
        <fullName evidence="9">FACT complex subunit SSRP1</fullName>
    </recommendedName>
</protein>
<evidence type="ECO:0000256" key="9">
    <source>
        <dbReference type="RuleBase" id="RU364013"/>
    </source>
</evidence>
<feature type="compositionally biased region" description="Acidic residues" evidence="10">
    <location>
        <begin position="450"/>
        <end position="475"/>
    </location>
</feature>
<dbReference type="PANTHER" id="PTHR45849:SF1">
    <property type="entry name" value="FACT COMPLEX SUBUNIT SSRP1"/>
    <property type="match status" value="1"/>
</dbReference>
<dbReference type="InterPro" id="IPR038167">
    <property type="entry name" value="SSRP1_sf"/>
</dbReference>
<keyword evidence="4 9" id="KW-0227">DNA damage</keyword>
<comment type="function">
    <text evidence="9">Component of the FACT complex, a general chromatin factor that acts to reorganize nucleosomes. The FACT complex is involved in multiple processes that require DNA as a template such as mRNA elongation, DNA replication and DNA repair. During transcription elongation the FACT complex acts as a histone chaperone that both destabilizes and restores nucleosomal structure. It facilitates the passage of RNA polymerase II and transcription by promoting the dissociation of one histone H2A-H2B dimer from the nucleosome, then subsequently promotes the reestablishment of the nucleosome following the passage of RNA polymerase II.</text>
</comment>
<gene>
    <name evidence="12" type="ORF">BLNAU_5609</name>
</gene>
<keyword evidence="13" id="KW-1185">Reference proteome</keyword>
<keyword evidence="3 9" id="KW-0235">DNA replication</keyword>
<name>A0ABQ9Y6H9_9EUKA</name>
<dbReference type="Proteomes" id="UP001281761">
    <property type="component" value="Unassembled WGS sequence"/>
</dbReference>
<dbReference type="PRINTS" id="PR00887">
    <property type="entry name" value="SSRCOGNITION"/>
</dbReference>
<dbReference type="Pfam" id="PF08512">
    <property type="entry name" value="Rttp106-like_middle"/>
    <property type="match status" value="1"/>
</dbReference>
<evidence type="ECO:0000313" key="12">
    <source>
        <dbReference type="EMBL" id="KAK2959300.1"/>
    </source>
</evidence>
<evidence type="ECO:0000256" key="4">
    <source>
        <dbReference type="ARBA" id="ARBA00022763"/>
    </source>
</evidence>
<dbReference type="PANTHER" id="PTHR45849">
    <property type="entry name" value="FACT COMPLEX SUBUNIT SSRP1"/>
    <property type="match status" value="1"/>
</dbReference>
<dbReference type="Gene3D" id="2.30.29.30">
    <property type="entry name" value="Pleckstrin-homology domain (PH domain)/Phosphotyrosine-binding domain (PTB)"/>
    <property type="match status" value="2"/>
</dbReference>
<evidence type="ECO:0000256" key="1">
    <source>
        <dbReference type="ARBA" id="ARBA00010060"/>
    </source>
</evidence>
<evidence type="ECO:0000256" key="2">
    <source>
        <dbReference type="ARBA" id="ARBA00022454"/>
    </source>
</evidence>
<comment type="similarity">
    <text evidence="1 9">Belongs to the SSRP1 family.</text>
</comment>
<organism evidence="12 13">
    <name type="scientific">Blattamonas nauphoetae</name>
    <dbReference type="NCBI Taxonomy" id="2049346"/>
    <lineage>
        <taxon>Eukaryota</taxon>
        <taxon>Metamonada</taxon>
        <taxon>Preaxostyla</taxon>
        <taxon>Oxymonadida</taxon>
        <taxon>Blattamonas</taxon>
    </lineage>
</organism>
<dbReference type="EMBL" id="JARBJD010000030">
    <property type="protein sequence ID" value="KAK2959300.1"/>
    <property type="molecule type" value="Genomic_DNA"/>
</dbReference>
<evidence type="ECO:0000256" key="7">
    <source>
        <dbReference type="ARBA" id="ARBA00023204"/>
    </source>
</evidence>
<dbReference type="Pfam" id="PF21103">
    <property type="entry name" value="PH1_SSRP1-like"/>
    <property type="match status" value="1"/>
</dbReference>
<dbReference type="Pfam" id="PF17292">
    <property type="entry name" value="POB3_N"/>
    <property type="match status" value="1"/>
</dbReference>
<comment type="subcellular location">
    <subcellularLocation>
        <location evidence="9">Nucleus</location>
    </subcellularLocation>
    <subcellularLocation>
        <location evidence="9">Chromosome</location>
    </subcellularLocation>
</comment>